<dbReference type="InterPro" id="IPR005062">
    <property type="entry name" value="SAC3/GANP/THP3_conserved"/>
</dbReference>
<evidence type="ECO:0000259" key="6">
    <source>
        <dbReference type="PROSITE" id="PS50102"/>
    </source>
</evidence>
<dbReference type="GO" id="GO:0003723">
    <property type="term" value="F:RNA binding"/>
    <property type="evidence" value="ECO:0007669"/>
    <property type="project" value="UniProtKB-UniRule"/>
</dbReference>
<dbReference type="Gene3D" id="3.30.70.330">
    <property type="match status" value="1"/>
</dbReference>
<dbReference type="OMA" id="RPHNSFN"/>
<evidence type="ECO:0000313" key="9">
    <source>
        <dbReference type="Proteomes" id="UP000008711"/>
    </source>
</evidence>
<dbReference type="InterPro" id="IPR012677">
    <property type="entry name" value="Nucleotide-bd_a/b_plait_sf"/>
</dbReference>
<dbReference type="GO" id="GO:0006406">
    <property type="term" value="P:mRNA export from nucleus"/>
    <property type="evidence" value="ECO:0007669"/>
    <property type="project" value="TreeGrafter"/>
</dbReference>
<dbReference type="GO" id="GO:0005737">
    <property type="term" value="C:cytoplasm"/>
    <property type="evidence" value="ECO:0007669"/>
    <property type="project" value="TreeGrafter"/>
</dbReference>
<dbReference type="PhylomeDB" id="B3NWC3"/>
<comment type="similarity">
    <text evidence="2">Belongs to the SAC3 family.</text>
</comment>
<gene>
    <name evidence="8" type="primary">Dere\GG18199</name>
    <name evidence="8" type="synonym">dere_GLEANR_3059</name>
    <name evidence="8" type="synonym">GG18199</name>
    <name evidence="8" type="ORF">Dere_GG18199</name>
</gene>
<evidence type="ECO:0000259" key="7">
    <source>
        <dbReference type="PROSITE" id="PS50250"/>
    </source>
</evidence>
<keyword evidence="1 3" id="KW-0694">RNA-binding</keyword>
<evidence type="ECO:0000256" key="4">
    <source>
        <dbReference type="SAM" id="Coils"/>
    </source>
</evidence>
<dbReference type="Gene3D" id="1.25.40.990">
    <property type="match status" value="1"/>
</dbReference>
<feature type="domain" description="PCI" evidence="7">
    <location>
        <begin position="344"/>
        <end position="527"/>
    </location>
</feature>
<dbReference type="PROSITE" id="PS50102">
    <property type="entry name" value="RRM"/>
    <property type="match status" value="1"/>
</dbReference>
<dbReference type="Pfam" id="PF03399">
    <property type="entry name" value="SAC3_GANP"/>
    <property type="match status" value="1"/>
</dbReference>
<keyword evidence="4" id="KW-0175">Coiled coil</keyword>
<feature type="compositionally biased region" description="Acidic residues" evidence="5">
    <location>
        <begin position="1293"/>
        <end position="1305"/>
    </location>
</feature>
<reference evidence="8 9" key="2">
    <citation type="journal article" date="2008" name="Bioinformatics">
        <title>Assembly reconciliation.</title>
        <authorList>
            <person name="Zimin A.V."/>
            <person name="Smith D.R."/>
            <person name="Sutton G."/>
            <person name="Yorke J.A."/>
        </authorList>
    </citation>
    <scope>NUCLEOTIDE SEQUENCE [LARGE SCALE GENOMIC DNA]</scope>
    <source>
        <strain evidence="8 9">TSC#14021-0224.01</strain>
    </source>
</reference>
<evidence type="ECO:0000256" key="2">
    <source>
        <dbReference type="ARBA" id="ARBA00038443"/>
    </source>
</evidence>
<dbReference type="Proteomes" id="UP000008711">
    <property type="component" value="Unassembled WGS sequence"/>
</dbReference>
<feature type="compositionally biased region" description="Basic and acidic residues" evidence="5">
    <location>
        <begin position="1334"/>
        <end position="1347"/>
    </location>
</feature>
<dbReference type="InterPro" id="IPR000717">
    <property type="entry name" value="PCI_dom"/>
</dbReference>
<feature type="region of interest" description="Disordered" evidence="5">
    <location>
        <begin position="580"/>
        <end position="599"/>
    </location>
</feature>
<dbReference type="CDD" id="cd12457">
    <property type="entry name" value="RRM_XMAS2"/>
    <property type="match status" value="1"/>
</dbReference>
<accession>B3NWC3</accession>
<dbReference type="HOGENOM" id="CLU_003138_0_0_1"/>
<dbReference type="InterPro" id="IPR000504">
    <property type="entry name" value="RRM_dom"/>
</dbReference>
<evidence type="ECO:0008006" key="10">
    <source>
        <dbReference type="Google" id="ProtNLM"/>
    </source>
</evidence>
<evidence type="ECO:0000256" key="5">
    <source>
        <dbReference type="SAM" id="MobiDB-lite"/>
    </source>
</evidence>
<protein>
    <recommendedName>
        <fullName evidence="10">Protein xmas-2</fullName>
    </recommendedName>
</protein>
<dbReference type="PROSITE" id="PS50250">
    <property type="entry name" value="PCI"/>
    <property type="match status" value="1"/>
</dbReference>
<reference evidence="8 9" key="1">
    <citation type="journal article" date="2007" name="Nature">
        <title>Evolution of genes and genomes on the Drosophila phylogeny.</title>
        <authorList>
            <consortium name="Drosophila 12 Genomes Consortium"/>
            <person name="Clark A.G."/>
            <person name="Eisen M.B."/>
            <person name="Smith D.R."/>
            <person name="Bergman C.M."/>
            <person name="Oliver B."/>
            <person name="Markow T.A."/>
            <person name="Kaufman T.C."/>
            <person name="Kellis M."/>
            <person name="Gelbart W."/>
            <person name="Iyer V.N."/>
            <person name="Pollard D.A."/>
            <person name="Sackton T.B."/>
            <person name="Larracuente A.M."/>
            <person name="Singh N.D."/>
            <person name="Abad J.P."/>
            <person name="Abt D.N."/>
            <person name="Adryan B."/>
            <person name="Aguade M."/>
            <person name="Akashi H."/>
            <person name="Anderson W.W."/>
            <person name="Aquadro C.F."/>
            <person name="Ardell D.H."/>
            <person name="Arguello R."/>
            <person name="Artieri C.G."/>
            <person name="Barbash D.A."/>
            <person name="Barker D."/>
            <person name="Barsanti P."/>
            <person name="Batterham P."/>
            <person name="Batzoglou S."/>
            <person name="Begun D."/>
            <person name="Bhutkar A."/>
            <person name="Blanco E."/>
            <person name="Bosak S.A."/>
            <person name="Bradley R.K."/>
            <person name="Brand A.D."/>
            <person name="Brent M.R."/>
            <person name="Brooks A.N."/>
            <person name="Brown R.H."/>
            <person name="Butlin R.K."/>
            <person name="Caggese C."/>
            <person name="Calvi B.R."/>
            <person name="Bernardo de Carvalho A."/>
            <person name="Caspi A."/>
            <person name="Castrezana S."/>
            <person name="Celniker S.E."/>
            <person name="Chang J.L."/>
            <person name="Chapple C."/>
            <person name="Chatterji S."/>
            <person name="Chinwalla A."/>
            <person name="Civetta A."/>
            <person name="Clifton S.W."/>
            <person name="Comeron J.M."/>
            <person name="Costello J.C."/>
            <person name="Coyne J.A."/>
            <person name="Daub J."/>
            <person name="David R.G."/>
            <person name="Delcher A.L."/>
            <person name="Delehaunty K."/>
            <person name="Do C.B."/>
            <person name="Ebling H."/>
            <person name="Edwards K."/>
            <person name="Eickbush T."/>
            <person name="Evans J.D."/>
            <person name="Filipski A."/>
            <person name="Findeiss S."/>
            <person name="Freyhult E."/>
            <person name="Fulton L."/>
            <person name="Fulton R."/>
            <person name="Garcia A.C."/>
            <person name="Gardiner A."/>
            <person name="Garfield D.A."/>
            <person name="Garvin B.E."/>
            <person name="Gibson G."/>
            <person name="Gilbert D."/>
            <person name="Gnerre S."/>
            <person name="Godfrey J."/>
            <person name="Good R."/>
            <person name="Gotea V."/>
            <person name="Gravely B."/>
            <person name="Greenberg A.J."/>
            <person name="Griffiths-Jones S."/>
            <person name="Gross S."/>
            <person name="Guigo R."/>
            <person name="Gustafson E.A."/>
            <person name="Haerty W."/>
            <person name="Hahn M.W."/>
            <person name="Halligan D.L."/>
            <person name="Halpern A.L."/>
            <person name="Halter G.M."/>
            <person name="Han M.V."/>
            <person name="Heger A."/>
            <person name="Hillier L."/>
            <person name="Hinrichs A.S."/>
            <person name="Holmes I."/>
            <person name="Hoskins R.A."/>
            <person name="Hubisz M.J."/>
            <person name="Hultmark D."/>
            <person name="Huntley M.A."/>
            <person name="Jaffe D.B."/>
            <person name="Jagadeeshan S."/>
            <person name="Jeck W.R."/>
            <person name="Johnson J."/>
            <person name="Jones C.D."/>
            <person name="Jordan W.C."/>
            <person name="Karpen G.H."/>
            <person name="Kataoka E."/>
            <person name="Keightley P.D."/>
            <person name="Kheradpour P."/>
            <person name="Kirkness E.F."/>
            <person name="Koerich L.B."/>
            <person name="Kristiansen K."/>
            <person name="Kudrna D."/>
            <person name="Kulathinal R.J."/>
            <person name="Kumar S."/>
            <person name="Kwok R."/>
            <person name="Lander E."/>
            <person name="Langley C.H."/>
            <person name="Lapoint R."/>
            <person name="Lazzaro B.P."/>
            <person name="Lee S.J."/>
            <person name="Levesque L."/>
            <person name="Li R."/>
            <person name="Lin C.F."/>
            <person name="Lin M.F."/>
            <person name="Lindblad-Toh K."/>
            <person name="Llopart A."/>
            <person name="Long M."/>
            <person name="Low L."/>
            <person name="Lozovsky E."/>
            <person name="Lu J."/>
            <person name="Luo M."/>
            <person name="Machado C.A."/>
            <person name="Makalowski W."/>
            <person name="Marzo M."/>
            <person name="Matsuda M."/>
            <person name="Matzkin L."/>
            <person name="McAllister B."/>
            <person name="McBride C.S."/>
            <person name="McKernan B."/>
            <person name="McKernan K."/>
            <person name="Mendez-Lago M."/>
            <person name="Minx P."/>
            <person name="Mollenhauer M.U."/>
            <person name="Montooth K."/>
            <person name="Mount S.M."/>
            <person name="Mu X."/>
            <person name="Myers E."/>
            <person name="Negre B."/>
            <person name="Newfeld S."/>
            <person name="Nielsen R."/>
            <person name="Noor M.A."/>
            <person name="O'Grady P."/>
            <person name="Pachter L."/>
            <person name="Papaceit M."/>
            <person name="Parisi M.J."/>
            <person name="Parisi M."/>
            <person name="Parts L."/>
            <person name="Pedersen J.S."/>
            <person name="Pesole G."/>
            <person name="Phillippy A.M."/>
            <person name="Ponting C.P."/>
            <person name="Pop M."/>
            <person name="Porcelli D."/>
            <person name="Powell J.R."/>
            <person name="Prohaska S."/>
            <person name="Pruitt K."/>
            <person name="Puig M."/>
            <person name="Quesneville H."/>
            <person name="Ram K.R."/>
            <person name="Rand D."/>
            <person name="Rasmussen M.D."/>
            <person name="Reed L.K."/>
            <person name="Reenan R."/>
            <person name="Reily A."/>
            <person name="Remington K.A."/>
            <person name="Rieger T.T."/>
            <person name="Ritchie M.G."/>
            <person name="Robin C."/>
            <person name="Rogers Y.H."/>
            <person name="Rohde C."/>
            <person name="Rozas J."/>
            <person name="Rubenfield M.J."/>
            <person name="Ruiz A."/>
            <person name="Russo S."/>
            <person name="Salzberg S.L."/>
            <person name="Sanchez-Gracia A."/>
            <person name="Saranga D.J."/>
            <person name="Sato H."/>
            <person name="Schaeffer S.W."/>
            <person name="Schatz M.C."/>
            <person name="Schlenke T."/>
            <person name="Schwartz R."/>
            <person name="Segarra C."/>
            <person name="Singh R.S."/>
            <person name="Sirot L."/>
            <person name="Sirota M."/>
            <person name="Sisneros N.B."/>
            <person name="Smith C.D."/>
            <person name="Smith T.F."/>
            <person name="Spieth J."/>
            <person name="Stage D.E."/>
            <person name="Stark A."/>
            <person name="Stephan W."/>
            <person name="Strausberg R.L."/>
            <person name="Strempel S."/>
            <person name="Sturgill D."/>
            <person name="Sutton G."/>
            <person name="Sutton G.G."/>
            <person name="Tao W."/>
            <person name="Teichmann S."/>
            <person name="Tobari Y.N."/>
            <person name="Tomimura Y."/>
            <person name="Tsolas J.M."/>
            <person name="Valente V.L."/>
            <person name="Venter E."/>
            <person name="Venter J.C."/>
            <person name="Vicario S."/>
            <person name="Vieira F.G."/>
            <person name="Vilella A.J."/>
            <person name="Villasante A."/>
            <person name="Walenz B."/>
            <person name="Wang J."/>
            <person name="Wasserman M."/>
            <person name="Watts T."/>
            <person name="Wilson D."/>
            <person name="Wilson R.K."/>
            <person name="Wing R.A."/>
            <person name="Wolfner M.F."/>
            <person name="Wong A."/>
            <person name="Wong G.K."/>
            <person name="Wu C.I."/>
            <person name="Wu G."/>
            <person name="Yamamoto D."/>
            <person name="Yang H.P."/>
            <person name="Yang S.P."/>
            <person name="Yorke J.A."/>
            <person name="Yoshida K."/>
            <person name="Zdobnov E."/>
            <person name="Zhang P."/>
            <person name="Zhang Y."/>
            <person name="Zimin A.V."/>
            <person name="Baldwin J."/>
            <person name="Abdouelleil A."/>
            <person name="Abdulkadir J."/>
            <person name="Abebe A."/>
            <person name="Abera B."/>
            <person name="Abreu J."/>
            <person name="Acer S.C."/>
            <person name="Aftuck L."/>
            <person name="Alexander A."/>
            <person name="An P."/>
            <person name="Anderson E."/>
            <person name="Anderson S."/>
            <person name="Arachi H."/>
            <person name="Azer M."/>
            <person name="Bachantsang P."/>
            <person name="Barry A."/>
            <person name="Bayul T."/>
            <person name="Berlin A."/>
            <person name="Bessette D."/>
            <person name="Bloom T."/>
            <person name="Blye J."/>
            <person name="Boguslavskiy L."/>
            <person name="Bonnet C."/>
            <person name="Boukhgalter B."/>
            <person name="Bourzgui I."/>
            <person name="Brown A."/>
            <person name="Cahill P."/>
            <person name="Channer S."/>
            <person name="Cheshatsang Y."/>
            <person name="Chuda L."/>
            <person name="Citroen M."/>
            <person name="Collymore A."/>
            <person name="Cooke P."/>
            <person name="Costello M."/>
            <person name="D'Aco K."/>
            <person name="Daza R."/>
            <person name="De Haan G."/>
            <person name="DeGray S."/>
            <person name="DeMaso C."/>
            <person name="Dhargay N."/>
            <person name="Dooley K."/>
            <person name="Dooley E."/>
            <person name="Doricent M."/>
            <person name="Dorje P."/>
            <person name="Dorjee K."/>
            <person name="Dupes A."/>
            <person name="Elong R."/>
            <person name="Falk J."/>
            <person name="Farina A."/>
            <person name="Faro S."/>
            <person name="Ferguson D."/>
            <person name="Fisher S."/>
            <person name="Foley C.D."/>
            <person name="Franke A."/>
            <person name="Friedrich D."/>
            <person name="Gadbois L."/>
            <person name="Gearin G."/>
            <person name="Gearin C.R."/>
            <person name="Giannoukos G."/>
            <person name="Goode T."/>
            <person name="Graham J."/>
            <person name="Grandbois E."/>
            <person name="Grewal S."/>
            <person name="Gyaltsen K."/>
            <person name="Hafez N."/>
            <person name="Hagos B."/>
            <person name="Hall J."/>
            <person name="Henson C."/>
            <person name="Hollinger A."/>
            <person name="Honan T."/>
            <person name="Huard M.D."/>
            <person name="Hughes L."/>
            <person name="Hurhula B."/>
            <person name="Husby M.E."/>
            <person name="Kamat A."/>
            <person name="Kanga B."/>
            <person name="Kashin S."/>
            <person name="Khazanovich D."/>
            <person name="Kisner P."/>
            <person name="Lance K."/>
            <person name="Lara M."/>
            <person name="Lee W."/>
            <person name="Lennon N."/>
            <person name="Letendre F."/>
            <person name="LeVine R."/>
            <person name="Lipovsky A."/>
            <person name="Liu X."/>
            <person name="Liu J."/>
            <person name="Liu S."/>
            <person name="Lokyitsang T."/>
            <person name="Lokyitsang Y."/>
            <person name="Lubonja R."/>
            <person name="Lui A."/>
            <person name="MacDonald P."/>
            <person name="Magnisalis V."/>
            <person name="Maru K."/>
            <person name="Matthews C."/>
            <person name="McCusker W."/>
            <person name="McDonough S."/>
            <person name="Mehta T."/>
            <person name="Meldrim J."/>
            <person name="Meneus L."/>
            <person name="Mihai O."/>
            <person name="Mihalev A."/>
            <person name="Mihova T."/>
            <person name="Mittelman R."/>
            <person name="Mlenga V."/>
            <person name="Montmayeur A."/>
            <person name="Mulrain L."/>
            <person name="Navidi A."/>
            <person name="Naylor J."/>
            <person name="Negash T."/>
            <person name="Nguyen T."/>
            <person name="Nguyen N."/>
            <person name="Nicol R."/>
            <person name="Norbu C."/>
            <person name="Norbu N."/>
            <person name="Novod N."/>
            <person name="O'Neill B."/>
            <person name="Osman S."/>
            <person name="Markiewicz E."/>
            <person name="Oyono O.L."/>
            <person name="Patti C."/>
            <person name="Phunkhang P."/>
            <person name="Pierre F."/>
            <person name="Priest M."/>
            <person name="Raghuraman S."/>
            <person name="Rege F."/>
            <person name="Reyes R."/>
            <person name="Rise C."/>
            <person name="Rogov P."/>
            <person name="Ross K."/>
            <person name="Ryan E."/>
            <person name="Settipalli S."/>
            <person name="Shea T."/>
            <person name="Sherpa N."/>
            <person name="Shi L."/>
            <person name="Shih D."/>
            <person name="Sparrow T."/>
            <person name="Spaulding J."/>
            <person name="Stalker J."/>
            <person name="Stange-Thomann N."/>
            <person name="Stavropoulos S."/>
            <person name="Stone C."/>
            <person name="Strader C."/>
            <person name="Tesfaye S."/>
            <person name="Thomson T."/>
            <person name="Thoulutsang Y."/>
            <person name="Thoulutsang D."/>
            <person name="Topham K."/>
            <person name="Topping I."/>
            <person name="Tsamla T."/>
            <person name="Vassiliev H."/>
            <person name="Vo A."/>
            <person name="Wangchuk T."/>
            <person name="Wangdi T."/>
            <person name="Weiand M."/>
            <person name="Wilkinson J."/>
            <person name="Wilson A."/>
            <person name="Yadav S."/>
            <person name="Young G."/>
            <person name="Yu Q."/>
            <person name="Zembek L."/>
            <person name="Zhong D."/>
            <person name="Zimmer A."/>
            <person name="Zwirko Z."/>
            <person name="Jaffe D.B."/>
            <person name="Alvarez P."/>
            <person name="Brockman W."/>
            <person name="Butler J."/>
            <person name="Chin C."/>
            <person name="Gnerre S."/>
            <person name="Grabherr M."/>
            <person name="Kleber M."/>
            <person name="Mauceli E."/>
            <person name="MacCallum I."/>
        </authorList>
    </citation>
    <scope>NUCLEOTIDE SEQUENCE [LARGE SCALE GENOMIC DNA]</scope>
    <source>
        <strain evidence="8 9">TSC#14021-0224.01</strain>
    </source>
</reference>
<feature type="domain" description="RRM" evidence="6">
    <location>
        <begin position="12"/>
        <end position="83"/>
    </location>
</feature>
<evidence type="ECO:0000256" key="1">
    <source>
        <dbReference type="ARBA" id="ARBA00022884"/>
    </source>
</evidence>
<feature type="region of interest" description="Disordered" evidence="5">
    <location>
        <begin position="1293"/>
        <end position="1317"/>
    </location>
</feature>
<feature type="compositionally biased region" description="Basic residues" evidence="5">
    <location>
        <begin position="1348"/>
        <end position="1359"/>
    </location>
</feature>
<evidence type="ECO:0000313" key="8">
    <source>
        <dbReference type="EMBL" id="EDV46462.1"/>
    </source>
</evidence>
<organism evidence="8 9">
    <name type="scientific">Drosophila erecta</name>
    <name type="common">Fruit fly</name>
    <dbReference type="NCBI Taxonomy" id="7220"/>
    <lineage>
        <taxon>Eukaryota</taxon>
        <taxon>Metazoa</taxon>
        <taxon>Ecdysozoa</taxon>
        <taxon>Arthropoda</taxon>
        <taxon>Hexapoda</taxon>
        <taxon>Insecta</taxon>
        <taxon>Pterygota</taxon>
        <taxon>Neoptera</taxon>
        <taxon>Endopterygota</taxon>
        <taxon>Diptera</taxon>
        <taxon>Brachycera</taxon>
        <taxon>Muscomorpha</taxon>
        <taxon>Ephydroidea</taxon>
        <taxon>Drosophilidae</taxon>
        <taxon>Drosophila</taxon>
        <taxon>Sophophora</taxon>
    </lineage>
</organism>
<sequence length="1374" mass="158064">MAEPRPGAYNYKTLLCTNIPELFLDKYVARSHFGRFGTLVNFVLRPRRMTCTVSYASEEQAERALLEGDSFQGHQFDISYAENETAPAQKTEEWVDPDVQAELSALQSGWRNEYASGKPLKPSLSGAPMLPSLPAAAATAAVSVKNPPATRDRTPAQLRDLENVMRRPAHTSEEKFRVLDARDKLLRMNRTQQKPVAGATQGHCPDMCPEKERVLREFQRQVAVYELQPGSDELICHERALKQYSRSSADQETPLPHELRNETALHMTMSYLMHEIMDISERQEPQSYLGDWFHFVWDRTRSIRKEITQQELCSLGAVKLVEQCARFHIHCAARLVAADPSVFDSKINAENLTKCLQTLKYMYHDLRLKGVQCPREAEFRGYIVLLNLADANFLWDIGQLPAELQNCPEVRQAIQFYLALHDTNFVRFFQLLMDEDTSYLSACILVTYFTRLRVLGLHRLIQAYRAPRKDEVSSLPLSYIADLLSFASEQEAVDFVQHYGLELNETGRVVLSRMHTVETEYKLPRQYELVEMKRVQSVGEVVSGEPLPPRALYLNHRPHNSFNEHGMLKSIAWTAKDQLPGMQQEDVQPQIPSHPPAASKQSDNFFKVPMQPDGTATGFGAPATAAVAPASTIEAFSFVLPKSRAQELQEQAVAEQQRRAQEEAKHQALQIAIAAAKKREAELMAIHEAKVAEAERIRQQKLRERQEQQRRQQEELEAQRQQEQEKLQLEKERQLKLEELRLLQQQEREARKKTKTLECYQDTFQDILAEVCSREFKLHDQACCSYESVLDSLTRGLVEQQMQQSLYELGIMRVYIKRWRNYRRVQQQKDTLFNQLPLSFRADDTDRLVNERTVEDSLRLIRRYRLGEPCDYGKLLAGLEEQSWLKLDLWRVLDKCLPLAQPGARRFYKLLLSLSGGQEGIQLNYDLDKGLLQQPQSPDARLAEGGYIRGFSQGIGLSVLKIRDNHHDWKATDLAQANGIICLIGLEDFRSLKQRLRPLLQASRCLDVAVIVQHPANTAFVDLDIPLQDLCLRSFNVFRVRHSGNTSQRLMHALEAAVKYLAKATERKPFEHLQQVETREFVLGNLGSELFRRLKHAAEQDAAIRRGIRLNPQFCADLFNEAVQRLQLVAGEDLSDCPQFPDELRVFVQPLPIESSVPTKRLEHFEPGWHLPERRQRIVQLLERCKLPKMSELPGTSSLAEAQCQWVLDYAQLSQQEDCVEQIALQAIQILQSNADGYLNFVEYLAGERMLYILGQERNLPLGVVYKTKTLKSRFLGAWFYEFREPQTYEAAAAEEDAQEQEEQEQQPSQAEEQQLDFNEIMSKAEAVLNRCRQRQEDRHTLRDLNRSHKTRKGKVAPKQKHDAENKPKRKRPN</sequence>
<dbReference type="eggNOG" id="KOG1860">
    <property type="taxonomic scope" value="Eukaryota"/>
</dbReference>
<dbReference type="EMBL" id="CH954180">
    <property type="protein sequence ID" value="EDV46462.1"/>
    <property type="molecule type" value="Genomic_DNA"/>
</dbReference>
<dbReference type="InterPro" id="IPR034366">
    <property type="entry name" value="XMAS_RRM"/>
</dbReference>
<feature type="region of interest" description="Disordered" evidence="5">
    <location>
        <begin position="1329"/>
        <end position="1374"/>
    </location>
</feature>
<dbReference type="SUPFAM" id="SSF54928">
    <property type="entry name" value="RNA-binding domain, RBD"/>
    <property type="match status" value="1"/>
</dbReference>
<dbReference type="InterPro" id="IPR045107">
    <property type="entry name" value="SAC3/GANP/THP3"/>
</dbReference>
<dbReference type="KEGG" id="der:6550138"/>
<name>B3NWC3_DROER</name>
<proteinExistence type="inferred from homology"/>
<dbReference type="InterPro" id="IPR035979">
    <property type="entry name" value="RBD_domain_sf"/>
</dbReference>
<dbReference type="OrthoDB" id="21502at2759"/>
<dbReference type="PANTHER" id="PTHR12436:SF3">
    <property type="entry name" value="GERMINAL-CENTER ASSOCIATED NUCLEAR PROTEIN"/>
    <property type="match status" value="1"/>
</dbReference>
<dbReference type="GO" id="GO:0070390">
    <property type="term" value="C:transcription export complex 2"/>
    <property type="evidence" value="ECO:0007669"/>
    <property type="project" value="TreeGrafter"/>
</dbReference>
<evidence type="ECO:0000256" key="3">
    <source>
        <dbReference type="PROSITE-ProRule" id="PRU00176"/>
    </source>
</evidence>
<keyword evidence="9" id="KW-1185">Reference proteome</keyword>
<dbReference type="PANTHER" id="PTHR12436">
    <property type="entry name" value="80 KDA MCM3-ASSOCIATED PROTEIN"/>
    <property type="match status" value="1"/>
</dbReference>
<feature type="coiled-coil region" evidence="4">
    <location>
        <begin position="645"/>
        <end position="763"/>
    </location>
</feature>
<dbReference type="FunFam" id="1.25.40.990:FF:000033">
    <property type="entry name" value="protein xmas-2"/>
    <property type="match status" value="1"/>
</dbReference>